<feature type="domain" description="HTH cro/C1-type" evidence="1">
    <location>
        <begin position="18"/>
        <end position="54"/>
    </location>
</feature>
<dbReference type="PROSITE" id="PS50943">
    <property type="entry name" value="HTH_CROC1"/>
    <property type="match status" value="1"/>
</dbReference>
<dbReference type="AlphaFoldDB" id="A0A1Z3UBD8"/>
<dbReference type="EMBL" id="CP022048">
    <property type="protein sequence ID" value="ASE40578.1"/>
    <property type="molecule type" value="Genomic_DNA"/>
</dbReference>
<accession>A0A1Z3UBD8</accession>
<dbReference type="InterPro" id="IPR010982">
    <property type="entry name" value="Lambda_DNA-bd_dom_sf"/>
</dbReference>
<organism evidence="2 3">
    <name type="scientific">Brevundimonas vesicularis</name>
    <name type="common">Pseudomonas vesicularis</name>
    <dbReference type="NCBI Taxonomy" id="41276"/>
    <lineage>
        <taxon>Bacteria</taxon>
        <taxon>Pseudomonadati</taxon>
        <taxon>Pseudomonadota</taxon>
        <taxon>Alphaproteobacteria</taxon>
        <taxon>Caulobacterales</taxon>
        <taxon>Caulobacteraceae</taxon>
        <taxon>Brevundimonas</taxon>
    </lineage>
</organism>
<name>A0A1Z3UBD8_BREVE</name>
<proteinExistence type="predicted"/>
<sequence>MKLPEEPPITPFFSPAAIKQVREINKASPSMFARRLNVSISTIWRWEVGAARPSGFARKLLAVVQKHGLQILV</sequence>
<protein>
    <submittedName>
        <fullName evidence="2">Transcriptional regulator</fullName>
    </submittedName>
</protein>
<evidence type="ECO:0000313" key="3">
    <source>
        <dbReference type="Proteomes" id="UP000197050"/>
    </source>
</evidence>
<reference evidence="3" key="1">
    <citation type="submission" date="2017-06" db="EMBL/GenBank/DDBJ databases">
        <title>FDA dAtabase for Regulatory Grade micrObial Sequences (FDA-ARGOS): Supporting development and validation of Infectious Disease Dx tests.</title>
        <authorList>
            <person name="Minogue T."/>
            <person name="Wolcott M."/>
            <person name="Wasieloski L."/>
            <person name="Aguilar W."/>
            <person name="Moore D."/>
            <person name="Tallon L."/>
            <person name="Sadzewicz L."/>
            <person name="Sengamalay N."/>
            <person name="Ott S."/>
            <person name="Godinez A."/>
            <person name="Nagaraj S."/>
            <person name="Nadendla S."/>
            <person name="Geyer C."/>
            <person name="Sichtig H."/>
        </authorList>
    </citation>
    <scope>NUCLEOTIDE SEQUENCE [LARGE SCALE GENOMIC DNA]</scope>
    <source>
        <strain evidence="3">FDAARGOS_289</strain>
    </source>
</reference>
<dbReference type="InterPro" id="IPR001387">
    <property type="entry name" value="Cro/C1-type_HTH"/>
</dbReference>
<dbReference type="GO" id="GO:0003677">
    <property type="term" value="F:DNA binding"/>
    <property type="evidence" value="ECO:0007669"/>
    <property type="project" value="InterPro"/>
</dbReference>
<gene>
    <name evidence="2" type="ORF">CEP68_14350</name>
</gene>
<dbReference type="CDD" id="cd00093">
    <property type="entry name" value="HTH_XRE"/>
    <property type="match status" value="1"/>
</dbReference>
<dbReference type="KEGG" id="bvc:CEP68_14350"/>
<dbReference type="Proteomes" id="UP000197050">
    <property type="component" value="Chromosome"/>
</dbReference>
<evidence type="ECO:0000313" key="2">
    <source>
        <dbReference type="EMBL" id="ASE40578.1"/>
    </source>
</evidence>
<dbReference type="RefSeq" id="WP_088582755.1">
    <property type="nucleotide sequence ID" value="NZ_CP022048.2"/>
</dbReference>
<dbReference type="Gene3D" id="1.10.260.40">
    <property type="entry name" value="lambda repressor-like DNA-binding domains"/>
    <property type="match status" value="1"/>
</dbReference>
<dbReference type="SUPFAM" id="SSF47413">
    <property type="entry name" value="lambda repressor-like DNA-binding domains"/>
    <property type="match status" value="1"/>
</dbReference>
<evidence type="ECO:0000259" key="1">
    <source>
        <dbReference type="PROSITE" id="PS50943"/>
    </source>
</evidence>
<dbReference type="GeneID" id="34015708"/>